<proteinExistence type="predicted"/>
<organism evidence="1 2">
    <name type="scientific">Fusarium redolens</name>
    <dbReference type="NCBI Taxonomy" id="48865"/>
    <lineage>
        <taxon>Eukaryota</taxon>
        <taxon>Fungi</taxon>
        <taxon>Dikarya</taxon>
        <taxon>Ascomycota</taxon>
        <taxon>Pezizomycotina</taxon>
        <taxon>Sordariomycetes</taxon>
        <taxon>Hypocreomycetidae</taxon>
        <taxon>Hypocreales</taxon>
        <taxon>Nectriaceae</taxon>
        <taxon>Fusarium</taxon>
        <taxon>Fusarium redolens species complex</taxon>
    </lineage>
</organism>
<sequence length="59" mass="6209">MPGDEKVIIPMTKEAAARIQAGAANDGNDPDFAVRAQAAGDKNINEAAKEAKEQGEQKK</sequence>
<gene>
    <name evidence="1" type="ORF">BKA55DRAFT_694048</name>
</gene>
<evidence type="ECO:0000313" key="1">
    <source>
        <dbReference type="EMBL" id="KAH7237560.1"/>
    </source>
</evidence>
<evidence type="ECO:0008006" key="3">
    <source>
        <dbReference type="Google" id="ProtNLM"/>
    </source>
</evidence>
<comment type="caution">
    <text evidence="1">The sequence shown here is derived from an EMBL/GenBank/DDBJ whole genome shotgun (WGS) entry which is preliminary data.</text>
</comment>
<accession>A0A9P9GFF4</accession>
<protein>
    <recommendedName>
        <fullName evidence="3">SMP domain-containing protein</fullName>
    </recommendedName>
</protein>
<evidence type="ECO:0000313" key="2">
    <source>
        <dbReference type="Proteomes" id="UP000720189"/>
    </source>
</evidence>
<dbReference type="EMBL" id="JAGMUX010000015">
    <property type="protein sequence ID" value="KAH7237560.1"/>
    <property type="molecule type" value="Genomic_DNA"/>
</dbReference>
<dbReference type="GeneID" id="70229944"/>
<dbReference type="RefSeq" id="XP_046045419.1">
    <property type="nucleotide sequence ID" value="XM_046199990.1"/>
</dbReference>
<dbReference type="Proteomes" id="UP000720189">
    <property type="component" value="Unassembled WGS sequence"/>
</dbReference>
<reference evidence="1" key="1">
    <citation type="journal article" date="2021" name="Nat. Commun.">
        <title>Genetic determinants of endophytism in the Arabidopsis root mycobiome.</title>
        <authorList>
            <person name="Mesny F."/>
            <person name="Miyauchi S."/>
            <person name="Thiergart T."/>
            <person name="Pickel B."/>
            <person name="Atanasova L."/>
            <person name="Karlsson M."/>
            <person name="Huettel B."/>
            <person name="Barry K.W."/>
            <person name="Haridas S."/>
            <person name="Chen C."/>
            <person name="Bauer D."/>
            <person name="Andreopoulos W."/>
            <person name="Pangilinan J."/>
            <person name="LaButti K."/>
            <person name="Riley R."/>
            <person name="Lipzen A."/>
            <person name="Clum A."/>
            <person name="Drula E."/>
            <person name="Henrissat B."/>
            <person name="Kohler A."/>
            <person name="Grigoriev I.V."/>
            <person name="Martin F.M."/>
            <person name="Hacquard S."/>
        </authorList>
    </citation>
    <scope>NUCLEOTIDE SEQUENCE</scope>
    <source>
        <strain evidence="1">MPI-CAGE-AT-0023</strain>
    </source>
</reference>
<keyword evidence="2" id="KW-1185">Reference proteome</keyword>
<name>A0A9P9GFF4_FUSRE</name>
<dbReference type="AlphaFoldDB" id="A0A9P9GFF4"/>